<accession>A0A0F9AAJ5</accession>
<sequence length="74" mass="8498">MKDSEGNNVTIGDVLINKEYPNGGIPLVFEEIHKKMIRLRMERHYKKENPLLGTSFLISQEDFSVSGYVKRKAS</sequence>
<gene>
    <name evidence="1" type="ORF">LCGC14_2674840</name>
</gene>
<dbReference type="AlphaFoldDB" id="A0A0F9AAJ5"/>
<organism evidence="1">
    <name type="scientific">marine sediment metagenome</name>
    <dbReference type="NCBI Taxonomy" id="412755"/>
    <lineage>
        <taxon>unclassified sequences</taxon>
        <taxon>metagenomes</taxon>
        <taxon>ecological metagenomes</taxon>
    </lineage>
</organism>
<name>A0A0F9AAJ5_9ZZZZ</name>
<reference evidence="1" key="1">
    <citation type="journal article" date="2015" name="Nature">
        <title>Complex archaea that bridge the gap between prokaryotes and eukaryotes.</title>
        <authorList>
            <person name="Spang A."/>
            <person name="Saw J.H."/>
            <person name="Jorgensen S.L."/>
            <person name="Zaremba-Niedzwiedzka K."/>
            <person name="Martijn J."/>
            <person name="Lind A.E."/>
            <person name="van Eijk R."/>
            <person name="Schleper C."/>
            <person name="Guy L."/>
            <person name="Ettema T.J."/>
        </authorList>
    </citation>
    <scope>NUCLEOTIDE SEQUENCE</scope>
</reference>
<protein>
    <submittedName>
        <fullName evidence="1">Uncharacterized protein</fullName>
    </submittedName>
</protein>
<evidence type="ECO:0000313" key="1">
    <source>
        <dbReference type="EMBL" id="KKK95235.1"/>
    </source>
</evidence>
<dbReference type="EMBL" id="LAZR01046998">
    <property type="protein sequence ID" value="KKK95235.1"/>
    <property type="molecule type" value="Genomic_DNA"/>
</dbReference>
<comment type="caution">
    <text evidence="1">The sequence shown here is derived from an EMBL/GenBank/DDBJ whole genome shotgun (WGS) entry which is preliminary data.</text>
</comment>
<proteinExistence type="predicted"/>